<dbReference type="PANTHER" id="PTHR12110:SF41">
    <property type="entry name" value="INOSOSE DEHYDRATASE"/>
    <property type="match status" value="1"/>
</dbReference>
<dbReference type="GO" id="GO:0050114">
    <property type="term" value="F:myo-inosose-2 dehydratase activity"/>
    <property type="evidence" value="ECO:0007669"/>
    <property type="project" value="UniProtKB-EC"/>
</dbReference>
<dbReference type="EC" id="4.2.1.44" evidence="2"/>
<dbReference type="InterPro" id="IPR050312">
    <property type="entry name" value="IolE/XylAMocC-like"/>
</dbReference>
<feature type="domain" description="Xylose isomerase-like TIM barrel" evidence="1">
    <location>
        <begin position="31"/>
        <end position="274"/>
    </location>
</feature>
<gene>
    <name evidence="2" type="primary">iolE</name>
    <name evidence="2" type="ORF">GV832_05675</name>
</gene>
<dbReference type="InterPro" id="IPR030823">
    <property type="entry name" value="IolE/MocC"/>
</dbReference>
<sequence length="298" mass="33042">MKAKLGISPICWWNDDLVELSDDVSLEECLRQASVAGYTGMETGRRFPMDWAELGPILKAHNMSVCGGWFSGTILEGDIEENKARIQAQMALFKAAGAPCIVYGEVARSIQGDRSKPLATKPRLDEDQMRIYARNMTTFGEWCAEQGMPLSYHHHMAAVVETEAELDLFMKHSGAGIPLLFDAGHLAFAGGDCLRAIDNHHKRITHVHTKDIRRAVVDSLDRTKESFLDAVMKGAFTVPGDGSLDFEAIVKRLASYGYEGWFVVEAEQDPKKAPPLEWSTKGNKELHRVMQAAGYTVV</sequence>
<comment type="caution">
    <text evidence="2">The sequence shown here is derived from an EMBL/GenBank/DDBJ whole genome shotgun (WGS) entry which is preliminary data.</text>
</comment>
<evidence type="ECO:0000259" key="1">
    <source>
        <dbReference type="Pfam" id="PF01261"/>
    </source>
</evidence>
<name>A0AAE5BUR6_9RHOB</name>
<dbReference type="EMBL" id="JAABNR010000004">
    <property type="protein sequence ID" value="NBZ87064.1"/>
    <property type="molecule type" value="Genomic_DNA"/>
</dbReference>
<dbReference type="Proteomes" id="UP001193501">
    <property type="component" value="Unassembled WGS sequence"/>
</dbReference>
<dbReference type="AlphaFoldDB" id="A0AAE5BUR6"/>
<dbReference type="PANTHER" id="PTHR12110">
    <property type="entry name" value="HYDROXYPYRUVATE ISOMERASE"/>
    <property type="match status" value="1"/>
</dbReference>
<dbReference type="InterPro" id="IPR036237">
    <property type="entry name" value="Xyl_isomerase-like_sf"/>
</dbReference>
<dbReference type="NCBIfam" id="TIGR04379">
    <property type="entry name" value="myo_inos_iolE"/>
    <property type="match status" value="1"/>
</dbReference>
<reference evidence="2" key="1">
    <citation type="submission" date="2020-01" db="EMBL/GenBank/DDBJ databases">
        <authorList>
            <person name="Chen W.-M."/>
        </authorList>
    </citation>
    <scope>NUCLEOTIDE SEQUENCE</scope>
    <source>
        <strain evidence="2">CYK-10</strain>
    </source>
</reference>
<evidence type="ECO:0000313" key="2">
    <source>
        <dbReference type="EMBL" id="NBZ87064.1"/>
    </source>
</evidence>
<dbReference type="InterPro" id="IPR013022">
    <property type="entry name" value="Xyl_isomerase-like_TIM-brl"/>
</dbReference>
<protein>
    <submittedName>
        <fullName evidence="2">Myo-inosose-2 dehydratase</fullName>
        <ecNumber evidence="2">4.2.1.44</ecNumber>
    </submittedName>
</protein>
<dbReference type="Pfam" id="PF01261">
    <property type="entry name" value="AP_endonuc_2"/>
    <property type="match status" value="1"/>
</dbReference>
<accession>A0AAE5BUR6</accession>
<dbReference type="SUPFAM" id="SSF51658">
    <property type="entry name" value="Xylose isomerase-like"/>
    <property type="match status" value="1"/>
</dbReference>
<keyword evidence="3" id="KW-1185">Reference proteome</keyword>
<dbReference type="Gene3D" id="3.20.20.150">
    <property type="entry name" value="Divalent-metal-dependent TIM barrel enzymes"/>
    <property type="match status" value="1"/>
</dbReference>
<organism evidence="2 3">
    <name type="scientific">Stagnihabitans tardus</name>
    <dbReference type="NCBI Taxonomy" id="2699202"/>
    <lineage>
        <taxon>Bacteria</taxon>
        <taxon>Pseudomonadati</taxon>
        <taxon>Pseudomonadota</taxon>
        <taxon>Alphaproteobacteria</taxon>
        <taxon>Rhodobacterales</taxon>
        <taxon>Paracoccaceae</taxon>
        <taxon>Stagnihabitans</taxon>
    </lineage>
</organism>
<proteinExistence type="predicted"/>
<keyword evidence="2" id="KW-0456">Lyase</keyword>
<evidence type="ECO:0000313" key="3">
    <source>
        <dbReference type="Proteomes" id="UP001193501"/>
    </source>
</evidence>